<dbReference type="PANTHER" id="PTHR43776">
    <property type="entry name" value="TRANSPORT ATP-BINDING PROTEIN"/>
    <property type="match status" value="1"/>
</dbReference>
<evidence type="ECO:0000256" key="1">
    <source>
        <dbReference type="ARBA" id="ARBA00004417"/>
    </source>
</evidence>
<dbReference type="NCBIfam" id="TIGR01727">
    <property type="entry name" value="oligo_HPY"/>
    <property type="match status" value="1"/>
</dbReference>
<comment type="similarity">
    <text evidence="2">Belongs to the ABC transporter superfamily.</text>
</comment>
<dbReference type="AlphaFoldDB" id="A0A916RBY1"/>
<dbReference type="EMBL" id="BMKB01000003">
    <property type="protein sequence ID" value="GGA49818.1"/>
    <property type="molecule type" value="Genomic_DNA"/>
</dbReference>
<name>A0A916RBY1_9HYPH</name>
<protein>
    <submittedName>
        <fullName evidence="7">ABC transporter ATP-binding protein</fullName>
    </submittedName>
</protein>
<comment type="subcellular location">
    <subcellularLocation>
        <location evidence="1">Cell inner membrane</location>
        <topology evidence="1">Peripheral membrane protein</topology>
    </subcellularLocation>
</comment>
<dbReference type="Gene3D" id="3.40.50.300">
    <property type="entry name" value="P-loop containing nucleotide triphosphate hydrolases"/>
    <property type="match status" value="1"/>
</dbReference>
<keyword evidence="3" id="KW-0813">Transport</keyword>
<dbReference type="InterPro" id="IPR027417">
    <property type="entry name" value="P-loop_NTPase"/>
</dbReference>
<proteinExistence type="inferred from homology"/>
<sequence>MIEKGHQVNPMGQMPGKSGDELLRVTGLKKYFPITAGVLRRVVGQVRAVEDVTLSIRSGETLALVGESGCGKSTTGRLLLRLLEATSGDISFEGKDIRKLDRRQLREMRREMQIIFQDPFSSLHPRMTVRNLIAEPIAFHGLAKGRSEIDEQVDRLMETVGLSPANRNRYPHEFSGGQRQRIGIARGLAVRPKFIVCDEPISALDVSIQAQVLNLLSQLQRDNGLTYLFISHDLSVVRYISDRVAVMYLGSIVEMAETAKLFAAPRHPYTSALLSAIPVPDPSLERAGRVILEGDVPSPSNPPPGCAFNPRCQFAESRCRVETPKLRPIAAPDGTSTQVACHFAEKIDLKGVGPNVPAAGQ</sequence>
<evidence type="ECO:0000256" key="2">
    <source>
        <dbReference type="ARBA" id="ARBA00005417"/>
    </source>
</evidence>
<dbReference type="GO" id="GO:0055085">
    <property type="term" value="P:transmembrane transport"/>
    <property type="evidence" value="ECO:0007669"/>
    <property type="project" value="UniProtKB-ARBA"/>
</dbReference>
<reference evidence="7 8" key="1">
    <citation type="journal article" date="2014" name="Int. J. Syst. Evol. Microbiol.">
        <title>Complete genome sequence of Corynebacterium casei LMG S-19264T (=DSM 44701T), isolated from a smear-ripened cheese.</title>
        <authorList>
            <consortium name="US DOE Joint Genome Institute (JGI-PGF)"/>
            <person name="Walter F."/>
            <person name="Albersmeier A."/>
            <person name="Kalinowski J."/>
            <person name="Ruckert C."/>
        </authorList>
    </citation>
    <scope>NUCLEOTIDE SEQUENCE [LARGE SCALE GENOMIC DNA]</scope>
    <source>
        <strain evidence="7 8">CGMCC 1.15896</strain>
    </source>
</reference>
<organism evidence="7 8">
    <name type="scientific">Pelagibacterium lentulum</name>
    <dbReference type="NCBI Taxonomy" id="2029865"/>
    <lineage>
        <taxon>Bacteria</taxon>
        <taxon>Pseudomonadati</taxon>
        <taxon>Pseudomonadota</taxon>
        <taxon>Alphaproteobacteria</taxon>
        <taxon>Hyphomicrobiales</taxon>
        <taxon>Devosiaceae</taxon>
        <taxon>Pelagibacterium</taxon>
    </lineage>
</organism>
<dbReference type="GO" id="GO:0005524">
    <property type="term" value="F:ATP binding"/>
    <property type="evidence" value="ECO:0007669"/>
    <property type="project" value="UniProtKB-KW"/>
</dbReference>
<dbReference type="GO" id="GO:0005886">
    <property type="term" value="C:plasma membrane"/>
    <property type="evidence" value="ECO:0007669"/>
    <property type="project" value="UniProtKB-SubCell"/>
</dbReference>
<dbReference type="PROSITE" id="PS00211">
    <property type="entry name" value="ABC_TRANSPORTER_1"/>
    <property type="match status" value="1"/>
</dbReference>
<evidence type="ECO:0000256" key="5">
    <source>
        <dbReference type="ARBA" id="ARBA00022840"/>
    </source>
</evidence>
<feature type="domain" description="ABC transporter" evidence="6">
    <location>
        <begin position="23"/>
        <end position="274"/>
    </location>
</feature>
<keyword evidence="5 7" id="KW-0067">ATP-binding</keyword>
<dbReference type="InterPro" id="IPR050319">
    <property type="entry name" value="ABC_transp_ATP-bind"/>
</dbReference>
<keyword evidence="8" id="KW-1185">Reference proteome</keyword>
<gene>
    <name evidence="7" type="ORF">GCM10011499_19670</name>
</gene>
<dbReference type="InterPro" id="IPR017871">
    <property type="entry name" value="ABC_transporter-like_CS"/>
</dbReference>
<dbReference type="InterPro" id="IPR003439">
    <property type="entry name" value="ABC_transporter-like_ATP-bd"/>
</dbReference>
<dbReference type="SUPFAM" id="SSF52540">
    <property type="entry name" value="P-loop containing nucleoside triphosphate hydrolases"/>
    <property type="match status" value="1"/>
</dbReference>
<dbReference type="FunFam" id="3.40.50.300:FF:000016">
    <property type="entry name" value="Oligopeptide ABC transporter ATP-binding component"/>
    <property type="match status" value="1"/>
</dbReference>
<keyword evidence="4" id="KW-0547">Nucleotide-binding</keyword>
<evidence type="ECO:0000256" key="3">
    <source>
        <dbReference type="ARBA" id="ARBA00022448"/>
    </source>
</evidence>
<dbReference type="GO" id="GO:0016887">
    <property type="term" value="F:ATP hydrolysis activity"/>
    <property type="evidence" value="ECO:0007669"/>
    <property type="project" value="InterPro"/>
</dbReference>
<evidence type="ECO:0000313" key="8">
    <source>
        <dbReference type="Proteomes" id="UP000596977"/>
    </source>
</evidence>
<dbReference type="Proteomes" id="UP000596977">
    <property type="component" value="Unassembled WGS sequence"/>
</dbReference>
<dbReference type="Pfam" id="PF08352">
    <property type="entry name" value="oligo_HPY"/>
    <property type="match status" value="1"/>
</dbReference>
<dbReference type="Pfam" id="PF00005">
    <property type="entry name" value="ABC_tran"/>
    <property type="match status" value="1"/>
</dbReference>
<dbReference type="SMART" id="SM00382">
    <property type="entry name" value="AAA"/>
    <property type="match status" value="1"/>
</dbReference>
<dbReference type="CDD" id="cd03257">
    <property type="entry name" value="ABC_NikE_OppD_transporters"/>
    <property type="match status" value="1"/>
</dbReference>
<dbReference type="InterPro" id="IPR013563">
    <property type="entry name" value="Oligopep_ABC_C"/>
</dbReference>
<dbReference type="GO" id="GO:0015833">
    <property type="term" value="P:peptide transport"/>
    <property type="evidence" value="ECO:0007669"/>
    <property type="project" value="InterPro"/>
</dbReference>
<evidence type="ECO:0000256" key="4">
    <source>
        <dbReference type="ARBA" id="ARBA00022741"/>
    </source>
</evidence>
<comment type="caution">
    <text evidence="7">The sequence shown here is derived from an EMBL/GenBank/DDBJ whole genome shotgun (WGS) entry which is preliminary data.</text>
</comment>
<dbReference type="PROSITE" id="PS50893">
    <property type="entry name" value="ABC_TRANSPORTER_2"/>
    <property type="match status" value="1"/>
</dbReference>
<accession>A0A916RBY1</accession>
<dbReference type="PANTHER" id="PTHR43776:SF7">
    <property type="entry name" value="D,D-DIPEPTIDE TRANSPORT ATP-BINDING PROTEIN DDPF-RELATED"/>
    <property type="match status" value="1"/>
</dbReference>
<evidence type="ECO:0000259" key="6">
    <source>
        <dbReference type="PROSITE" id="PS50893"/>
    </source>
</evidence>
<evidence type="ECO:0000313" key="7">
    <source>
        <dbReference type="EMBL" id="GGA49818.1"/>
    </source>
</evidence>
<dbReference type="InterPro" id="IPR003593">
    <property type="entry name" value="AAA+_ATPase"/>
</dbReference>